<dbReference type="EMBL" id="JAIXMP010000046">
    <property type="protein sequence ID" value="KAI9246433.1"/>
    <property type="molecule type" value="Genomic_DNA"/>
</dbReference>
<dbReference type="AlphaFoldDB" id="A0AAD5JNG0"/>
<gene>
    <name evidence="2" type="ORF">BDA99DRAFT_565466</name>
</gene>
<feature type="compositionally biased region" description="Acidic residues" evidence="1">
    <location>
        <begin position="131"/>
        <end position="141"/>
    </location>
</feature>
<sequence>MNIMKCVPNSIDHKVLSKAPIINDVPIEVNDEDIIMDVNNDQDYHTVQDSIDQNNQMHSNTTIAWFDDFIEYDYGHEQLQVTITNDDDDDDDVNNEIDDNCTDNDSTESGHDSDKDEAPMDHIDPILQEPANEETLEYINP</sequence>
<keyword evidence="3" id="KW-1185">Reference proteome</keyword>
<reference evidence="2" key="1">
    <citation type="journal article" date="2022" name="IScience">
        <title>Evolution of zygomycete secretomes and the origins of terrestrial fungal ecologies.</title>
        <authorList>
            <person name="Chang Y."/>
            <person name="Wang Y."/>
            <person name="Mondo S."/>
            <person name="Ahrendt S."/>
            <person name="Andreopoulos W."/>
            <person name="Barry K."/>
            <person name="Beard J."/>
            <person name="Benny G.L."/>
            <person name="Blankenship S."/>
            <person name="Bonito G."/>
            <person name="Cuomo C."/>
            <person name="Desiro A."/>
            <person name="Gervers K.A."/>
            <person name="Hundley H."/>
            <person name="Kuo A."/>
            <person name="LaButti K."/>
            <person name="Lang B.F."/>
            <person name="Lipzen A."/>
            <person name="O'Donnell K."/>
            <person name="Pangilinan J."/>
            <person name="Reynolds N."/>
            <person name="Sandor L."/>
            <person name="Smith M.E."/>
            <person name="Tsang A."/>
            <person name="Grigoriev I.V."/>
            <person name="Stajich J.E."/>
            <person name="Spatafora J.W."/>
        </authorList>
    </citation>
    <scope>NUCLEOTIDE SEQUENCE</scope>
    <source>
        <strain evidence="2">RSA 2281</strain>
    </source>
</reference>
<feature type="compositionally biased region" description="Basic and acidic residues" evidence="1">
    <location>
        <begin position="108"/>
        <end position="124"/>
    </location>
</feature>
<dbReference type="Proteomes" id="UP001209540">
    <property type="component" value="Unassembled WGS sequence"/>
</dbReference>
<accession>A0AAD5JNG0</accession>
<evidence type="ECO:0000313" key="2">
    <source>
        <dbReference type="EMBL" id="KAI9246433.1"/>
    </source>
</evidence>
<evidence type="ECO:0000256" key="1">
    <source>
        <dbReference type="SAM" id="MobiDB-lite"/>
    </source>
</evidence>
<organism evidence="2 3">
    <name type="scientific">Phascolomyces articulosus</name>
    <dbReference type="NCBI Taxonomy" id="60185"/>
    <lineage>
        <taxon>Eukaryota</taxon>
        <taxon>Fungi</taxon>
        <taxon>Fungi incertae sedis</taxon>
        <taxon>Mucoromycota</taxon>
        <taxon>Mucoromycotina</taxon>
        <taxon>Mucoromycetes</taxon>
        <taxon>Mucorales</taxon>
        <taxon>Lichtheimiaceae</taxon>
        <taxon>Phascolomyces</taxon>
    </lineage>
</organism>
<proteinExistence type="predicted"/>
<protein>
    <submittedName>
        <fullName evidence="2">Uncharacterized protein</fullName>
    </submittedName>
</protein>
<feature type="region of interest" description="Disordered" evidence="1">
    <location>
        <begin position="83"/>
        <end position="141"/>
    </location>
</feature>
<name>A0AAD5JNG0_9FUNG</name>
<feature type="compositionally biased region" description="Acidic residues" evidence="1">
    <location>
        <begin position="85"/>
        <end position="106"/>
    </location>
</feature>
<evidence type="ECO:0000313" key="3">
    <source>
        <dbReference type="Proteomes" id="UP001209540"/>
    </source>
</evidence>
<comment type="caution">
    <text evidence="2">The sequence shown here is derived from an EMBL/GenBank/DDBJ whole genome shotgun (WGS) entry which is preliminary data.</text>
</comment>
<reference evidence="2" key="2">
    <citation type="submission" date="2023-02" db="EMBL/GenBank/DDBJ databases">
        <authorList>
            <consortium name="DOE Joint Genome Institute"/>
            <person name="Mondo S.J."/>
            <person name="Chang Y."/>
            <person name="Wang Y."/>
            <person name="Ahrendt S."/>
            <person name="Andreopoulos W."/>
            <person name="Barry K."/>
            <person name="Beard J."/>
            <person name="Benny G.L."/>
            <person name="Blankenship S."/>
            <person name="Bonito G."/>
            <person name="Cuomo C."/>
            <person name="Desiro A."/>
            <person name="Gervers K.A."/>
            <person name="Hundley H."/>
            <person name="Kuo A."/>
            <person name="LaButti K."/>
            <person name="Lang B.F."/>
            <person name="Lipzen A."/>
            <person name="O'Donnell K."/>
            <person name="Pangilinan J."/>
            <person name="Reynolds N."/>
            <person name="Sandor L."/>
            <person name="Smith M.W."/>
            <person name="Tsang A."/>
            <person name="Grigoriev I.V."/>
            <person name="Stajich J.E."/>
            <person name="Spatafora J.W."/>
        </authorList>
    </citation>
    <scope>NUCLEOTIDE SEQUENCE</scope>
    <source>
        <strain evidence="2">RSA 2281</strain>
    </source>
</reference>